<comment type="subcellular location">
    <subcellularLocation>
        <location evidence="6">Cytoplasm</location>
    </subcellularLocation>
    <subcellularLocation>
        <location evidence="6">Nucleus</location>
    </subcellularLocation>
</comment>
<dbReference type="PIRSF" id="PIRSF017233">
    <property type="entry name" value="IKAP"/>
    <property type="match status" value="1"/>
</dbReference>
<dbReference type="InterPro" id="IPR015943">
    <property type="entry name" value="WD40/YVTN_repeat-like_dom_sf"/>
</dbReference>
<feature type="domain" description="ELP1 N-terminal second beta-propeller" evidence="9">
    <location>
        <begin position="336"/>
        <end position="618"/>
    </location>
</feature>
<comment type="function">
    <text evidence="6">Component of the elongator complex which is required for multiple tRNA modifications, including mcm5U (5-methoxycarbonylmethyl uridine), mcm5s2U (5-methoxycarbonylmethyl-2-thiouridine), and ncm5U (5-carbamoylmethyl uridine). The elongator complex catalyzes formation of carboxymethyluridine in the wobble base at position 34 in tRNAs.</text>
</comment>
<dbReference type="InterPro" id="IPR056165">
    <property type="entry name" value="Beta-prop_ELP1_2nd"/>
</dbReference>
<name>A0AAW1RK61_9CHLO</name>
<dbReference type="Pfam" id="PF23797">
    <property type="entry name" value="Beta-prop_ELP1_2nd"/>
    <property type="match status" value="1"/>
</dbReference>
<evidence type="ECO:0000313" key="12">
    <source>
        <dbReference type="EMBL" id="KAK9834184.1"/>
    </source>
</evidence>
<dbReference type="GO" id="GO:0033588">
    <property type="term" value="C:elongator holoenzyme complex"/>
    <property type="evidence" value="ECO:0007669"/>
    <property type="project" value="InterPro"/>
</dbReference>
<evidence type="ECO:0000256" key="2">
    <source>
        <dbReference type="ARBA" id="ARBA00006086"/>
    </source>
</evidence>
<dbReference type="InterPro" id="IPR056167">
    <property type="entry name" value="A-sol_ELP1"/>
</dbReference>
<evidence type="ECO:0000256" key="1">
    <source>
        <dbReference type="ARBA" id="ARBA00005043"/>
    </source>
</evidence>
<dbReference type="GO" id="GO:0000049">
    <property type="term" value="F:tRNA binding"/>
    <property type="evidence" value="ECO:0007669"/>
    <property type="project" value="TreeGrafter"/>
</dbReference>
<evidence type="ECO:0000256" key="6">
    <source>
        <dbReference type="PIRNR" id="PIRNR017233"/>
    </source>
</evidence>
<evidence type="ECO:0000256" key="3">
    <source>
        <dbReference type="ARBA" id="ARBA00022490"/>
    </source>
</evidence>
<evidence type="ECO:0000256" key="4">
    <source>
        <dbReference type="ARBA" id="ARBA00022694"/>
    </source>
</evidence>
<organism evidence="12 13">
    <name type="scientific">Elliptochloris bilobata</name>
    <dbReference type="NCBI Taxonomy" id="381761"/>
    <lineage>
        <taxon>Eukaryota</taxon>
        <taxon>Viridiplantae</taxon>
        <taxon>Chlorophyta</taxon>
        <taxon>core chlorophytes</taxon>
        <taxon>Trebouxiophyceae</taxon>
        <taxon>Trebouxiophyceae incertae sedis</taxon>
        <taxon>Elliptochloris clade</taxon>
        <taxon>Elliptochloris</taxon>
    </lineage>
</organism>
<feature type="domain" description="ELP1 TPR" evidence="10">
    <location>
        <begin position="812"/>
        <end position="970"/>
    </location>
</feature>
<dbReference type="GO" id="GO:0005634">
    <property type="term" value="C:nucleus"/>
    <property type="evidence" value="ECO:0007669"/>
    <property type="project" value="UniProtKB-SubCell"/>
</dbReference>
<accession>A0AAW1RK61</accession>
<reference evidence="12 13" key="1">
    <citation type="journal article" date="2024" name="Nat. Commun.">
        <title>Phylogenomics reveals the evolutionary origins of lichenization in chlorophyte algae.</title>
        <authorList>
            <person name="Puginier C."/>
            <person name="Libourel C."/>
            <person name="Otte J."/>
            <person name="Skaloud P."/>
            <person name="Haon M."/>
            <person name="Grisel S."/>
            <person name="Petersen M."/>
            <person name="Berrin J.G."/>
            <person name="Delaux P.M."/>
            <person name="Dal Grande F."/>
            <person name="Keller J."/>
        </authorList>
    </citation>
    <scope>NUCLEOTIDE SEQUENCE [LARGE SCALE GENOMIC DNA]</scope>
    <source>
        <strain evidence="12 13">SAG 245.80</strain>
    </source>
</reference>
<dbReference type="InterPro" id="IPR056166">
    <property type="entry name" value="TPR_ELP1"/>
</dbReference>
<comment type="pathway">
    <text evidence="1">tRNA modification; 5-methoxycarbonylmethyl-2-thiouridine-tRNA biosynthesis.</text>
</comment>
<keyword evidence="3 6" id="KW-0963">Cytoplasm</keyword>
<keyword evidence="6" id="KW-0539">Nucleus</keyword>
<dbReference type="Gene3D" id="2.130.10.10">
    <property type="entry name" value="YVTN repeat-like/Quinoprotein amine dehydrogenase"/>
    <property type="match status" value="1"/>
</dbReference>
<dbReference type="EMBL" id="JALJOU010000033">
    <property type="protein sequence ID" value="KAK9834184.1"/>
    <property type="molecule type" value="Genomic_DNA"/>
</dbReference>
<proteinExistence type="inferred from homology"/>
<sequence>MRNLCVLSDRSRDIELPGKSAGEHTKLCTDSDTGWLYCSREPCLLACISGSDGQVLWSKDVGAELQQGATVSSLASVPELEALCITASTGELLLLSANGQHLEEVGAISGGIVAAEWSPEGEVLALISGHAQLLLMNKDWEVLAEAELLQTVNQPVPARPLTAEKVPADVRLAPGDGSIAWRGDARYLATNTRIAPGAPRVVRIWDREAGALHAVAGEGRLSDPGSGGARVLLFERNGLQHGGFDLPTPGEVTGLHWSPDSELLAVIWMRSNWHWYLKQEHRYLCATHVAVAWADTPPGAPARLHVLADQGGNRTLERTLTLGFDVDCSARGTAAVVDGARVLLTPLGLAIVPPPLAAVAVALAAPAACVALRDCGGAEVLAAATADGGLCLAPCAREDFWDEEADATDYDHTGFDAAHGTDIEGEEVPVLPALRVQLPGPLADGRPVRALVWAGERTLLAVAAPQPHESAAGLGDCVIILALDWGAGGPNGAAAWADVEEELGVEGRVLRAAAAPGGGALLQLDSGDLLTWSKGAGLARCGAGACFGTACPIMRATPAAALTAPGGGVLPPAVGLTARGSLLAGGLTLVEGATSLAVRAEGPGGAFLLFITRDSQLHTRPFSALAAGAAPEAVPPGNGRYPHRGRERPMGEGKCENLYSDMHAAMRGRGADNGIGAHTRAVEEGARLNRLDLNVLVDHAWPAFLGAAREFVAALGDDQALCDLLAALRPGSVTAPGGLRSVPRAPPSAEDGMRHLLLSVDVERLYRAALGMHDLALAYMVVSHSRRDPGEYLAELARFAAAPEGPLRAHALEAHLGHWPAALRALVAAGDAHADAALQLAKDKGLLRELMAAQPEGCPRRAAAAGALGEVLAAASRPEDAAVALLAAGRPEDALAQYCLAGEWRMALALAGRLGYPPARLRETAQELVDGLAAMGRLGDAAAVAATYLGDVDGAVALLAAAREWRESMRVAYAYGRGDLVETSLAPAAAEAAAAALEAARADEARVAKYLARYAEGGAGEEAALAAHLLALAPAPRRLTEAAQLCELLVLLGHAADAALLQAALSALVAAQGGAAAHMRAHPPPSAQQSEGGPATAKAEAGVQQAEPVAWKWDVLRPVKPP</sequence>
<dbReference type="Pfam" id="PF23925">
    <property type="entry name" value="A-sol_ELP1"/>
    <property type="match status" value="1"/>
</dbReference>
<dbReference type="GO" id="GO:0005829">
    <property type="term" value="C:cytosol"/>
    <property type="evidence" value="ECO:0007669"/>
    <property type="project" value="TreeGrafter"/>
</dbReference>
<evidence type="ECO:0000259" key="11">
    <source>
        <dbReference type="Pfam" id="PF23925"/>
    </source>
</evidence>
<dbReference type="Proteomes" id="UP001445335">
    <property type="component" value="Unassembled WGS sequence"/>
</dbReference>
<dbReference type="InterPro" id="IPR011044">
    <property type="entry name" value="Quino_amine_DH_bsu"/>
</dbReference>
<gene>
    <name evidence="12" type="ORF">WJX81_006434</name>
</gene>
<dbReference type="AlphaFoldDB" id="A0AAW1RK61"/>
<dbReference type="SUPFAM" id="SSF50969">
    <property type="entry name" value="YVTN repeat-like/Quinoprotein amine dehydrogenase"/>
    <property type="match status" value="1"/>
</dbReference>
<evidence type="ECO:0000259" key="8">
    <source>
        <dbReference type="Pfam" id="PF04762"/>
    </source>
</evidence>
<evidence type="ECO:0000313" key="13">
    <source>
        <dbReference type="Proteomes" id="UP001445335"/>
    </source>
</evidence>
<keyword evidence="13" id="KW-1185">Reference proteome</keyword>
<dbReference type="PANTHER" id="PTHR12747">
    <property type="entry name" value="ELONGATOR COMPLEX PROTEIN 1"/>
    <property type="match status" value="1"/>
</dbReference>
<dbReference type="Pfam" id="PF23878">
    <property type="entry name" value="TPR_ELP1"/>
    <property type="match status" value="1"/>
</dbReference>
<dbReference type="InterPro" id="IPR056164">
    <property type="entry name" value="Beta-prop_ELP1_1st"/>
</dbReference>
<evidence type="ECO:0000259" key="10">
    <source>
        <dbReference type="Pfam" id="PF23878"/>
    </source>
</evidence>
<dbReference type="PANTHER" id="PTHR12747:SF0">
    <property type="entry name" value="ELONGATOR COMPLEX PROTEIN 1"/>
    <property type="match status" value="1"/>
</dbReference>
<feature type="domain" description="ELP1 first N-terminal beta-propeller" evidence="8">
    <location>
        <begin position="176"/>
        <end position="293"/>
    </location>
</feature>
<comment type="similarity">
    <text evidence="2 6">Belongs to the ELP1/IKA1 family.</text>
</comment>
<dbReference type="GO" id="GO:0002926">
    <property type="term" value="P:tRNA wobble base 5-methoxycarbonylmethyl-2-thiouridinylation"/>
    <property type="evidence" value="ECO:0007669"/>
    <property type="project" value="TreeGrafter"/>
</dbReference>
<feature type="domain" description="ELP1 alpha-solenoid" evidence="11">
    <location>
        <begin position="748"/>
        <end position="796"/>
    </location>
</feature>
<protein>
    <recommendedName>
        <fullName evidence="5 6">Elongator complex protein 1</fullName>
    </recommendedName>
</protein>
<evidence type="ECO:0000256" key="5">
    <source>
        <dbReference type="ARBA" id="ARBA00029535"/>
    </source>
</evidence>
<feature type="domain" description="ELP1 first N-terminal beta-propeller" evidence="8">
    <location>
        <begin position="1"/>
        <end position="150"/>
    </location>
</feature>
<dbReference type="Pfam" id="PF04762">
    <property type="entry name" value="Beta-prop_ELP1_1st"/>
    <property type="match status" value="2"/>
</dbReference>
<evidence type="ECO:0000259" key="9">
    <source>
        <dbReference type="Pfam" id="PF23797"/>
    </source>
</evidence>
<feature type="region of interest" description="Disordered" evidence="7">
    <location>
        <begin position="1078"/>
        <end position="1106"/>
    </location>
</feature>
<keyword evidence="4" id="KW-0819">tRNA processing</keyword>
<evidence type="ECO:0000256" key="7">
    <source>
        <dbReference type="SAM" id="MobiDB-lite"/>
    </source>
</evidence>
<comment type="caution">
    <text evidence="12">The sequence shown here is derived from an EMBL/GenBank/DDBJ whole genome shotgun (WGS) entry which is preliminary data.</text>
</comment>
<dbReference type="InterPro" id="IPR006849">
    <property type="entry name" value="Elp1"/>
</dbReference>